<dbReference type="InterPro" id="IPR000683">
    <property type="entry name" value="Gfo/Idh/MocA-like_OxRdtase_N"/>
</dbReference>
<dbReference type="SUPFAM" id="SSF51735">
    <property type="entry name" value="NAD(P)-binding Rossmann-fold domains"/>
    <property type="match status" value="1"/>
</dbReference>
<dbReference type="InterPro" id="IPR036291">
    <property type="entry name" value="NAD(P)-bd_dom_sf"/>
</dbReference>
<protein>
    <submittedName>
        <fullName evidence="4">Gfo/Idh/MocA family oxidoreductase</fullName>
    </submittedName>
</protein>
<dbReference type="PANTHER" id="PTHR43818">
    <property type="entry name" value="BCDNA.GH03377"/>
    <property type="match status" value="1"/>
</dbReference>
<dbReference type="GO" id="GO:0016491">
    <property type="term" value="F:oxidoreductase activity"/>
    <property type="evidence" value="ECO:0007669"/>
    <property type="project" value="UniProtKB-KW"/>
</dbReference>
<name>A0A7Y0E309_9PROT</name>
<dbReference type="PANTHER" id="PTHR43818:SF11">
    <property type="entry name" value="BCDNA.GH03377"/>
    <property type="match status" value="1"/>
</dbReference>
<proteinExistence type="predicted"/>
<dbReference type="Pfam" id="PF01408">
    <property type="entry name" value="GFO_IDH_MocA"/>
    <property type="match status" value="1"/>
</dbReference>
<sequence length="334" mass="37152">MAKPLKVGVIGLGVGERHIVGYQAIDGVEVTACCDTDPAKMAAVAERRGVPHLHKDYRTLIADPSIDAVSICSYDDAHVDQAVAAFEAGKHVFCEKPIALDRAGLDRVIRAWSDSGKRISSNLILRQSPRFKAVRDMVRAGEFGDLHYMEGDYIHQILWKITEGWRGKMDFYCVTYGGGIHLIDLMRWIAGEEVTEVTAMAAKKVTRDSTFPYPDTMTSLLRFDSDLMAKSTTSFAPQRRQIHTLNIYGTKLSFENANGPARLYRGDQPEDEEVFDVPYPAIEKGDLLPDFIDAIREDREPIVGARDVFEVMNICLSAWESADNGKAVPVARVV</sequence>
<keyword evidence="5" id="KW-1185">Reference proteome</keyword>
<keyword evidence="1" id="KW-0560">Oxidoreductase</keyword>
<dbReference type="InterPro" id="IPR055170">
    <property type="entry name" value="GFO_IDH_MocA-like_dom"/>
</dbReference>
<gene>
    <name evidence="4" type="ORF">HH303_17660</name>
</gene>
<organism evidence="4 5">
    <name type="scientific">Pacificispira spongiicola</name>
    <dbReference type="NCBI Taxonomy" id="2729598"/>
    <lineage>
        <taxon>Bacteria</taxon>
        <taxon>Pseudomonadati</taxon>
        <taxon>Pseudomonadota</taxon>
        <taxon>Alphaproteobacteria</taxon>
        <taxon>Rhodospirillales</taxon>
        <taxon>Rhodospirillaceae</taxon>
        <taxon>Pacificispira</taxon>
    </lineage>
</organism>
<dbReference type="EMBL" id="JABBNT010000005">
    <property type="protein sequence ID" value="NMM46322.1"/>
    <property type="molecule type" value="Genomic_DNA"/>
</dbReference>
<feature type="domain" description="Gfo/Idh/MocA-like oxidoreductase N-terminal" evidence="2">
    <location>
        <begin position="5"/>
        <end position="121"/>
    </location>
</feature>
<evidence type="ECO:0000313" key="5">
    <source>
        <dbReference type="Proteomes" id="UP000539372"/>
    </source>
</evidence>
<dbReference type="RefSeq" id="WP_169626683.1">
    <property type="nucleotide sequence ID" value="NZ_JABBNT010000005.1"/>
</dbReference>
<reference evidence="4 5" key="1">
    <citation type="submission" date="2020-04" db="EMBL/GenBank/DDBJ databases">
        <title>Rhodospirillaceae bacterium KN72 isolated from deep sea.</title>
        <authorList>
            <person name="Zhang D.-C."/>
        </authorList>
    </citation>
    <scope>NUCLEOTIDE SEQUENCE [LARGE SCALE GENOMIC DNA]</scope>
    <source>
        <strain evidence="4 5">KN72</strain>
    </source>
</reference>
<accession>A0A7Y0E309</accession>
<dbReference type="Gene3D" id="3.30.360.10">
    <property type="entry name" value="Dihydrodipicolinate Reductase, domain 2"/>
    <property type="match status" value="1"/>
</dbReference>
<evidence type="ECO:0000259" key="2">
    <source>
        <dbReference type="Pfam" id="PF01408"/>
    </source>
</evidence>
<dbReference type="InterPro" id="IPR050463">
    <property type="entry name" value="Gfo/Idh/MocA_oxidrdct_glycsds"/>
</dbReference>
<dbReference type="AlphaFoldDB" id="A0A7Y0E309"/>
<feature type="domain" description="GFO/IDH/MocA-like oxidoreductase" evidence="3">
    <location>
        <begin position="131"/>
        <end position="254"/>
    </location>
</feature>
<evidence type="ECO:0000256" key="1">
    <source>
        <dbReference type="ARBA" id="ARBA00023002"/>
    </source>
</evidence>
<comment type="caution">
    <text evidence="4">The sequence shown here is derived from an EMBL/GenBank/DDBJ whole genome shotgun (WGS) entry which is preliminary data.</text>
</comment>
<dbReference type="Gene3D" id="3.40.50.720">
    <property type="entry name" value="NAD(P)-binding Rossmann-like Domain"/>
    <property type="match status" value="1"/>
</dbReference>
<dbReference type="Pfam" id="PF22725">
    <property type="entry name" value="GFO_IDH_MocA_C3"/>
    <property type="match status" value="1"/>
</dbReference>
<evidence type="ECO:0000313" key="4">
    <source>
        <dbReference type="EMBL" id="NMM46322.1"/>
    </source>
</evidence>
<dbReference type="SUPFAM" id="SSF55347">
    <property type="entry name" value="Glyceraldehyde-3-phosphate dehydrogenase-like, C-terminal domain"/>
    <property type="match status" value="1"/>
</dbReference>
<dbReference type="GO" id="GO:0000166">
    <property type="term" value="F:nucleotide binding"/>
    <property type="evidence" value="ECO:0007669"/>
    <property type="project" value="InterPro"/>
</dbReference>
<dbReference type="Proteomes" id="UP000539372">
    <property type="component" value="Unassembled WGS sequence"/>
</dbReference>
<evidence type="ECO:0000259" key="3">
    <source>
        <dbReference type="Pfam" id="PF22725"/>
    </source>
</evidence>